<dbReference type="SUPFAM" id="SSF54427">
    <property type="entry name" value="NTF2-like"/>
    <property type="match status" value="1"/>
</dbReference>
<reference evidence="3 4" key="2">
    <citation type="journal article" date="2016" name="Genome Announc.">
        <title>Complete Genome Sequences of Two Interactive Moderate Thermophiles, Paenibacillus napthalenovorans 32O-Y and Paenibacillus sp. 32O-W.</title>
        <authorList>
            <person name="Butler R.R.III."/>
            <person name="Wang J."/>
            <person name="Stark B.C."/>
            <person name="Pombert J.F."/>
        </authorList>
    </citation>
    <scope>NUCLEOTIDE SEQUENCE [LARGE SCALE GENOMIC DNA]</scope>
    <source>
        <strain evidence="3 4">32O-Y</strain>
    </source>
</reference>
<dbReference type="AlphaFoldDB" id="A0A0U2U9L6"/>
<keyword evidence="2" id="KW-0560">Oxidoreductase</keyword>
<dbReference type="PANTHER" id="PTHR41534:SF2">
    <property type="entry name" value="3-PHENYLPROPIONATE_CINNAMIC ACID DIOXYGENASE SUBUNIT BETA"/>
    <property type="match status" value="1"/>
</dbReference>
<dbReference type="RefSeq" id="WP_062409061.1">
    <property type="nucleotide sequence ID" value="NZ_CP013652.1"/>
</dbReference>
<dbReference type="Proteomes" id="UP000061660">
    <property type="component" value="Chromosome"/>
</dbReference>
<name>A0A0U2U9L6_9BACL</name>
<proteinExistence type="inferred from homology"/>
<dbReference type="CDD" id="cd00667">
    <property type="entry name" value="ring_hydroxylating_dioxygenases_beta"/>
    <property type="match status" value="1"/>
</dbReference>
<evidence type="ECO:0000313" key="3">
    <source>
        <dbReference type="EMBL" id="ALS22985.1"/>
    </source>
</evidence>
<dbReference type="InterPro" id="IPR000391">
    <property type="entry name" value="Rng_hydr_dOase-bsu"/>
</dbReference>
<dbReference type="GO" id="GO:0051213">
    <property type="term" value="F:dioxygenase activity"/>
    <property type="evidence" value="ECO:0007669"/>
    <property type="project" value="UniProtKB-KW"/>
</dbReference>
<keyword evidence="3" id="KW-0223">Dioxygenase</keyword>
<dbReference type="PATRIC" id="fig|162209.4.peg.2781"/>
<dbReference type="Gene3D" id="3.10.450.50">
    <property type="match status" value="1"/>
</dbReference>
<reference evidence="4" key="1">
    <citation type="submission" date="2015-12" db="EMBL/GenBank/DDBJ databases">
        <title>Complete genome sequences of two moderately thermophilic Paenibacillus species.</title>
        <authorList>
            <person name="Butler R.III."/>
            <person name="Wang J."/>
            <person name="Stark B.C."/>
            <person name="Pombert J.-F."/>
        </authorList>
    </citation>
    <scope>NUCLEOTIDE SEQUENCE [LARGE SCALE GENOMIC DNA]</scope>
    <source>
        <strain evidence="4">32O-Y</strain>
    </source>
</reference>
<dbReference type="Pfam" id="PF00866">
    <property type="entry name" value="Ring_hydroxyl_B"/>
    <property type="match status" value="1"/>
</dbReference>
<dbReference type="PANTHER" id="PTHR41534">
    <property type="entry name" value="BLR3401 PROTEIN"/>
    <property type="match status" value="1"/>
</dbReference>
<sequence length="165" mass="19430">MNMETYFRVTHFYTREASILDRRLFNEWLDLLADDIVYRMPVRITREERDGSNIVNDMTFFEDTKTSLNLRVKRLSTTSAWAENPAPRTRHFVSNILVESESDQELSVRSHFLLMRSRASETEIEQLFGERMDVLRKAGDGFKICSRTIIPDQTILNLKNLSMFL</sequence>
<comment type="similarity">
    <text evidence="1">Belongs to the bacterial ring-hydroxylating dioxygenase beta subunit family.</text>
</comment>
<keyword evidence="4" id="KW-1185">Reference proteome</keyword>
<protein>
    <submittedName>
        <fullName evidence="3">Subunit beta of biphenyl dioxygenase</fullName>
    </submittedName>
</protein>
<organism evidence="3 4">
    <name type="scientific">Paenibacillus naphthalenovorans</name>
    <dbReference type="NCBI Taxonomy" id="162209"/>
    <lineage>
        <taxon>Bacteria</taxon>
        <taxon>Bacillati</taxon>
        <taxon>Bacillota</taxon>
        <taxon>Bacilli</taxon>
        <taxon>Bacillales</taxon>
        <taxon>Paenibacillaceae</taxon>
        <taxon>Paenibacillus</taxon>
    </lineage>
</organism>
<gene>
    <name evidence="3" type="ORF">IJ22_26120</name>
</gene>
<dbReference type="NCBIfam" id="NF007479">
    <property type="entry name" value="PRK10069.1"/>
    <property type="match status" value="1"/>
</dbReference>
<accession>A0A0U2U9L6</accession>
<evidence type="ECO:0000256" key="2">
    <source>
        <dbReference type="ARBA" id="ARBA00023002"/>
    </source>
</evidence>
<dbReference type="GO" id="GO:0019380">
    <property type="term" value="P:3-phenylpropionate catabolic process"/>
    <property type="evidence" value="ECO:0007669"/>
    <property type="project" value="TreeGrafter"/>
</dbReference>
<evidence type="ECO:0000256" key="1">
    <source>
        <dbReference type="ARBA" id="ARBA00009570"/>
    </source>
</evidence>
<dbReference type="EMBL" id="CP013652">
    <property type="protein sequence ID" value="ALS22985.1"/>
    <property type="molecule type" value="Genomic_DNA"/>
</dbReference>
<dbReference type="InterPro" id="IPR032710">
    <property type="entry name" value="NTF2-like_dom_sf"/>
</dbReference>
<dbReference type="OrthoDB" id="7446267at2"/>
<evidence type="ECO:0000313" key="4">
    <source>
        <dbReference type="Proteomes" id="UP000061660"/>
    </source>
</evidence>
<dbReference type="STRING" id="162209.IJ22_26120"/>
<dbReference type="KEGG" id="pnp:IJ22_26120"/>